<proteinExistence type="predicted"/>
<sequence>MAGKQPYTTLVDLETQLSDHKAKFEQWKSDNSRQKGTKSYSDYVASVASWEQGVKDKIAALRAEQSTVSGPKNVDLVLEELLEDATVNEFAYALIKVYANDKDFMTSFISAYDKIQRSVAEQQPALVVPAAQFYPGPTFGSNFSYTTPQLPQVAPGISTWSLPLTTVSTPPNKYHKPLSPIRDFQKKSSTVPFRDFGA</sequence>
<protein>
    <submittedName>
        <fullName evidence="1">Uncharacterized protein</fullName>
    </submittedName>
</protein>
<accession>A0A8S1H0C1</accession>
<reference evidence="1" key="1">
    <citation type="submission" date="2020-10" db="EMBL/GenBank/DDBJ databases">
        <authorList>
            <person name="Kikuchi T."/>
        </authorList>
    </citation>
    <scope>NUCLEOTIDE SEQUENCE</scope>
    <source>
        <strain evidence="1">NKZ352</strain>
    </source>
</reference>
<evidence type="ECO:0000313" key="1">
    <source>
        <dbReference type="EMBL" id="CAD6186750.1"/>
    </source>
</evidence>
<gene>
    <name evidence="1" type="ORF">CAUJ_LOCUS2669</name>
</gene>
<dbReference type="AlphaFoldDB" id="A0A8S1H0C1"/>
<dbReference type="OrthoDB" id="5793875at2759"/>
<keyword evidence="2" id="KW-1185">Reference proteome</keyword>
<comment type="caution">
    <text evidence="1">The sequence shown here is derived from an EMBL/GenBank/DDBJ whole genome shotgun (WGS) entry which is preliminary data.</text>
</comment>
<dbReference type="EMBL" id="CAJGYM010000005">
    <property type="protein sequence ID" value="CAD6186750.1"/>
    <property type="molecule type" value="Genomic_DNA"/>
</dbReference>
<name>A0A8S1H0C1_9PELO</name>
<evidence type="ECO:0000313" key="2">
    <source>
        <dbReference type="Proteomes" id="UP000835052"/>
    </source>
</evidence>
<organism evidence="1 2">
    <name type="scientific">Caenorhabditis auriculariae</name>
    <dbReference type="NCBI Taxonomy" id="2777116"/>
    <lineage>
        <taxon>Eukaryota</taxon>
        <taxon>Metazoa</taxon>
        <taxon>Ecdysozoa</taxon>
        <taxon>Nematoda</taxon>
        <taxon>Chromadorea</taxon>
        <taxon>Rhabditida</taxon>
        <taxon>Rhabditina</taxon>
        <taxon>Rhabditomorpha</taxon>
        <taxon>Rhabditoidea</taxon>
        <taxon>Rhabditidae</taxon>
        <taxon>Peloderinae</taxon>
        <taxon>Caenorhabditis</taxon>
    </lineage>
</organism>
<dbReference type="Proteomes" id="UP000835052">
    <property type="component" value="Unassembled WGS sequence"/>
</dbReference>